<keyword evidence="1" id="KW-0239">DNA-directed DNA polymerase</keyword>
<dbReference type="GO" id="GO:0006260">
    <property type="term" value="P:DNA replication"/>
    <property type="evidence" value="ECO:0007669"/>
    <property type="project" value="UniProtKB-KW"/>
</dbReference>
<dbReference type="GeneID" id="97765167"/>
<evidence type="ECO:0000313" key="3">
    <source>
        <dbReference type="Proteomes" id="UP000187280"/>
    </source>
</evidence>
<dbReference type="RefSeq" id="WP_074728766.1">
    <property type="nucleotide sequence ID" value="NZ_FNQS01000007.1"/>
</dbReference>
<dbReference type="GO" id="GO:0008408">
    <property type="term" value="F:3'-5' exonuclease activity"/>
    <property type="evidence" value="ECO:0007669"/>
    <property type="project" value="InterPro"/>
</dbReference>
<comment type="function">
    <text evidence="1">Part of the beta sliding clamp loading complex, which hydrolyzes ATP to load the beta clamp onto primed DNA to form the DNA replication pre-initiation complex. DNA polymerase III is a complex, multichain enzyme responsible for most of the replicative synthesis in bacteria. This DNA polymerase also exhibits 3' to 5' exonuclease activity.</text>
</comment>
<dbReference type="EMBL" id="FNQS01000007">
    <property type="protein sequence ID" value="SEA71683.1"/>
    <property type="molecule type" value="Genomic_DNA"/>
</dbReference>
<dbReference type="SUPFAM" id="SSF102220">
    <property type="entry name" value="DNA polymerase III psi subunit"/>
    <property type="match status" value="1"/>
</dbReference>
<dbReference type="Proteomes" id="UP000187280">
    <property type="component" value="Unassembled WGS sequence"/>
</dbReference>
<keyword evidence="3" id="KW-1185">Reference proteome</keyword>
<dbReference type="PIRSF" id="PIRSF029225">
    <property type="entry name" value="DNA_pol_III_psi"/>
    <property type="match status" value="1"/>
</dbReference>
<proteinExistence type="predicted"/>
<dbReference type="STRING" id="71657.SAMN02982996_02300"/>
<dbReference type="NCBIfam" id="NF005337">
    <property type="entry name" value="PRK06856.1-3"/>
    <property type="match status" value="1"/>
</dbReference>
<evidence type="ECO:0000313" key="2">
    <source>
        <dbReference type="EMBL" id="SEA71683.1"/>
    </source>
</evidence>
<protein>
    <recommendedName>
        <fullName evidence="1">DNA polymerase III subunit psi</fullName>
    </recommendedName>
</protein>
<dbReference type="InterPro" id="IPR004615">
    <property type="entry name" value="DNA_pol_III_psi"/>
</dbReference>
<keyword evidence="1" id="KW-0235">DNA replication</keyword>
<dbReference type="eggNOG" id="COG3050">
    <property type="taxonomic scope" value="Bacteria"/>
</dbReference>
<sequence length="145" mass="16510">MTSHRDRLLQQLGITQWTLRRPAALQGEIAISLPSTVRLLIVADPLPATDDPLLQDVLRSLQLTPEQIYSLLPQQVEMLPDTRDCPAWWLGAPPMQPSQGVQLTSPALSELDHNPDAKRALWRQICQYEHDLYPDLRRSDDRLSD</sequence>
<reference evidence="2 3" key="1">
    <citation type="submission" date="2016-10" db="EMBL/GenBank/DDBJ databases">
        <authorList>
            <person name="de Groot N.N."/>
        </authorList>
    </citation>
    <scope>NUCLEOTIDE SEQUENCE [LARGE SCALE GENOMIC DNA]</scope>
    <source>
        <strain evidence="2 3">ATCC 29281</strain>
    </source>
</reference>
<dbReference type="GO" id="GO:0003887">
    <property type="term" value="F:DNA-directed DNA polymerase activity"/>
    <property type="evidence" value="ECO:0007669"/>
    <property type="project" value="UniProtKB-KW"/>
</dbReference>
<gene>
    <name evidence="2" type="ORF">SAMN02982996_02300</name>
</gene>
<keyword evidence="1" id="KW-0808">Transferase</keyword>
<accession>A0A1H4DFS1</accession>
<organism evidence="2 3">
    <name type="scientific">Lonsdalea quercina</name>
    <dbReference type="NCBI Taxonomy" id="71657"/>
    <lineage>
        <taxon>Bacteria</taxon>
        <taxon>Pseudomonadati</taxon>
        <taxon>Pseudomonadota</taxon>
        <taxon>Gammaproteobacteria</taxon>
        <taxon>Enterobacterales</taxon>
        <taxon>Pectobacteriaceae</taxon>
        <taxon>Lonsdalea</taxon>
    </lineage>
</organism>
<dbReference type="Pfam" id="PF03603">
    <property type="entry name" value="DNA_III_psi"/>
    <property type="match status" value="1"/>
</dbReference>
<name>A0A1H4DFS1_9GAMM</name>
<dbReference type="InterPro" id="IPR036654">
    <property type="entry name" value="DNA_pol_III_psi_sf"/>
</dbReference>
<dbReference type="AlphaFoldDB" id="A0A1H4DFS1"/>
<keyword evidence="1" id="KW-0548">Nucleotidyltransferase</keyword>
<evidence type="ECO:0000256" key="1">
    <source>
        <dbReference type="PIRNR" id="PIRNR029225"/>
    </source>
</evidence>
<dbReference type="Gene3D" id="3.40.50.10220">
    <property type="entry name" value="DNA polymerase III, psi subunit"/>
    <property type="match status" value="1"/>
</dbReference>